<dbReference type="eggNOG" id="COG3189">
    <property type="taxonomic scope" value="Bacteria"/>
</dbReference>
<evidence type="ECO:0000313" key="1">
    <source>
        <dbReference type="EMBL" id="KRK11904.1"/>
    </source>
</evidence>
<evidence type="ECO:0000313" key="2">
    <source>
        <dbReference type="Proteomes" id="UP000051984"/>
    </source>
</evidence>
<protein>
    <recommendedName>
        <fullName evidence="3">Uroporphyrin-III C-methyltransferase</fullName>
    </recommendedName>
</protein>
<proteinExistence type="predicted"/>
<dbReference type="Pfam" id="PF22752">
    <property type="entry name" value="DUF488-N3i"/>
    <property type="match status" value="1"/>
</dbReference>
<dbReference type="Proteomes" id="UP000051984">
    <property type="component" value="Unassembled WGS sequence"/>
</dbReference>
<comment type="caution">
    <text evidence="1">The sequence shown here is derived from an EMBL/GenBank/DDBJ whole genome shotgun (WGS) entry which is preliminary data.</text>
</comment>
<organism evidence="1 2">
    <name type="scientific">Lacticaseibacillus zeae DSM 20178 = KCTC 3804</name>
    <dbReference type="NCBI Taxonomy" id="1423816"/>
    <lineage>
        <taxon>Bacteria</taxon>
        <taxon>Bacillati</taxon>
        <taxon>Bacillota</taxon>
        <taxon>Bacilli</taxon>
        <taxon>Lactobacillales</taxon>
        <taxon>Lactobacillaceae</taxon>
        <taxon>Lacticaseibacillus</taxon>
    </lineage>
</organism>
<dbReference type="RefSeq" id="WP_010492182.1">
    <property type="nucleotide sequence ID" value="NZ_AZCT01000012.1"/>
</dbReference>
<evidence type="ECO:0008006" key="3">
    <source>
        <dbReference type="Google" id="ProtNLM"/>
    </source>
</evidence>
<dbReference type="PATRIC" id="fig|1423816.3.peg.692"/>
<gene>
    <name evidence="1" type="ORF">FD51_GL000687</name>
</gene>
<dbReference type="EMBL" id="AZCT01000012">
    <property type="protein sequence ID" value="KRK11904.1"/>
    <property type="molecule type" value="Genomic_DNA"/>
</dbReference>
<name>A0A0R1ERS7_LACZE</name>
<sequence>MPQIKLIRAYDQAAVKRASGYKILVDRLWPRGLAKADLPYQWWLKELAPSSELRKWFNHQEERYPEFKQRYLAEIAANPLSAAVLDFISLCLQSEDVILIYGAKNEQHNQAVVLKAWLEQKLE</sequence>
<dbReference type="PANTHER" id="PTHR36849:SF1">
    <property type="entry name" value="CYTOPLASMIC PROTEIN"/>
    <property type="match status" value="1"/>
</dbReference>
<dbReference type="GeneID" id="57277403"/>
<accession>A0A0R1ERS7</accession>
<dbReference type="InterPro" id="IPR052552">
    <property type="entry name" value="YeaO-like"/>
</dbReference>
<reference evidence="1 2" key="1">
    <citation type="journal article" date="2015" name="Genome Announc.">
        <title>Expanding the biotechnology potential of lactobacilli through comparative genomics of 213 strains and associated genera.</title>
        <authorList>
            <person name="Sun Z."/>
            <person name="Harris H.M."/>
            <person name="McCann A."/>
            <person name="Guo C."/>
            <person name="Argimon S."/>
            <person name="Zhang W."/>
            <person name="Yang X."/>
            <person name="Jeffery I.B."/>
            <person name="Cooney J.C."/>
            <person name="Kagawa T.F."/>
            <person name="Liu W."/>
            <person name="Song Y."/>
            <person name="Salvetti E."/>
            <person name="Wrobel A."/>
            <person name="Rasinkangas P."/>
            <person name="Parkhill J."/>
            <person name="Rea M.C."/>
            <person name="O'Sullivan O."/>
            <person name="Ritari J."/>
            <person name="Douillard F.P."/>
            <person name="Paul Ross R."/>
            <person name="Yang R."/>
            <person name="Briner A.E."/>
            <person name="Felis G.E."/>
            <person name="de Vos W.M."/>
            <person name="Barrangou R."/>
            <person name="Klaenhammer T.R."/>
            <person name="Caufield P.W."/>
            <person name="Cui Y."/>
            <person name="Zhang H."/>
            <person name="O'Toole P.W."/>
        </authorList>
    </citation>
    <scope>NUCLEOTIDE SEQUENCE [LARGE SCALE GENOMIC DNA]</scope>
    <source>
        <strain evidence="1 2">DSM 20178</strain>
    </source>
</reference>
<dbReference type="PANTHER" id="PTHR36849">
    <property type="entry name" value="CYTOPLASMIC PROTEIN-RELATED"/>
    <property type="match status" value="1"/>
</dbReference>
<dbReference type="AlphaFoldDB" id="A0A0R1ERS7"/>